<protein>
    <recommendedName>
        <fullName evidence="4">Recombinase XerD</fullName>
    </recommendedName>
</protein>
<dbReference type="AlphaFoldDB" id="A0A919IRT8"/>
<evidence type="ECO:0000256" key="1">
    <source>
        <dbReference type="ARBA" id="ARBA00023172"/>
    </source>
</evidence>
<comment type="caution">
    <text evidence="2">The sequence shown here is derived from an EMBL/GenBank/DDBJ whole genome shotgun (WGS) entry which is preliminary data.</text>
</comment>
<dbReference type="GO" id="GO:0015074">
    <property type="term" value="P:DNA integration"/>
    <property type="evidence" value="ECO:0007669"/>
    <property type="project" value="InterPro"/>
</dbReference>
<dbReference type="GO" id="GO:0003677">
    <property type="term" value="F:DNA binding"/>
    <property type="evidence" value="ECO:0007669"/>
    <property type="project" value="InterPro"/>
</dbReference>
<dbReference type="RefSeq" id="WP_203755559.1">
    <property type="nucleotide sequence ID" value="NZ_BAAAUC010000085.1"/>
</dbReference>
<dbReference type="Gene3D" id="1.10.443.10">
    <property type="entry name" value="Intergrase catalytic core"/>
    <property type="match status" value="1"/>
</dbReference>
<gene>
    <name evidence="2" type="ORF">Acy02nite_88750</name>
</gene>
<keyword evidence="1" id="KW-0233">DNA recombination</keyword>
<reference evidence="2" key="1">
    <citation type="submission" date="2021-01" db="EMBL/GenBank/DDBJ databases">
        <title>Whole genome shotgun sequence of Actinoplanes cyaneus NBRC 14990.</title>
        <authorList>
            <person name="Komaki H."/>
            <person name="Tamura T."/>
        </authorList>
    </citation>
    <scope>NUCLEOTIDE SEQUENCE</scope>
    <source>
        <strain evidence="2">NBRC 14990</strain>
    </source>
</reference>
<dbReference type="InterPro" id="IPR013762">
    <property type="entry name" value="Integrase-like_cat_sf"/>
</dbReference>
<accession>A0A919IRT8</accession>
<dbReference type="GO" id="GO:0006310">
    <property type="term" value="P:DNA recombination"/>
    <property type="evidence" value="ECO:0007669"/>
    <property type="project" value="UniProtKB-KW"/>
</dbReference>
<evidence type="ECO:0000313" key="2">
    <source>
        <dbReference type="EMBL" id="GID70994.1"/>
    </source>
</evidence>
<organism evidence="2 3">
    <name type="scientific">Actinoplanes cyaneus</name>
    <dbReference type="NCBI Taxonomy" id="52696"/>
    <lineage>
        <taxon>Bacteria</taxon>
        <taxon>Bacillati</taxon>
        <taxon>Actinomycetota</taxon>
        <taxon>Actinomycetes</taxon>
        <taxon>Micromonosporales</taxon>
        <taxon>Micromonosporaceae</taxon>
        <taxon>Actinoplanes</taxon>
    </lineage>
</organism>
<dbReference type="InterPro" id="IPR011010">
    <property type="entry name" value="DNA_brk_join_enz"/>
</dbReference>
<sequence length="430" mass="48327">MPEQTCVRCRHQGERYRWWGHRDDGIICSRCHLVERSTAVLDDGSGRVAPSLLALHQAICEQPSADAGLVWLICNRHVAPLLGDLATGRLPLTHATLDAHESPQTAMHLRDMLMQHQILPHRDRYLVLFENWLRGKLNTIEPADDQQLIRRSATWRSLRQLRQRAAREPLRPGLTKRHCHEINSAAALLAWLRQHDTTPRACTQTDLDAWITTGNSSRQGSRAFVVWSTKNGTMPRHLHLPYQQSAAHETITQAQRLQLLRDLLDPAKPFFQRDRAAALLLALFAQPLTRIAALTMNDIDLSGDEVRITLGPHGPIPVPEPFGQILRDHAADRGPRNVEANRTSPWLFPGRRPAQHVHSTYLMNQLAKSRINLLGTRLAAIRTLVLDMPPAIAAQALGYTPECAEDHATLAGATWASYAAHRRRPGDREA</sequence>
<dbReference type="SUPFAM" id="SSF56349">
    <property type="entry name" value="DNA breaking-rejoining enzymes"/>
    <property type="match status" value="1"/>
</dbReference>
<proteinExistence type="predicted"/>
<name>A0A919IRT8_9ACTN</name>
<dbReference type="Proteomes" id="UP000619479">
    <property type="component" value="Unassembled WGS sequence"/>
</dbReference>
<dbReference type="EMBL" id="BOMH01000092">
    <property type="protein sequence ID" value="GID70994.1"/>
    <property type="molecule type" value="Genomic_DNA"/>
</dbReference>
<keyword evidence="3" id="KW-1185">Reference proteome</keyword>
<evidence type="ECO:0000313" key="3">
    <source>
        <dbReference type="Proteomes" id="UP000619479"/>
    </source>
</evidence>
<evidence type="ECO:0008006" key="4">
    <source>
        <dbReference type="Google" id="ProtNLM"/>
    </source>
</evidence>